<dbReference type="EMBL" id="BMYU01000001">
    <property type="protein sequence ID" value="GGX28752.1"/>
    <property type="molecule type" value="Genomic_DNA"/>
</dbReference>
<dbReference type="RefSeq" id="WP_189355143.1">
    <property type="nucleotide sequence ID" value="NZ_BMYU01000001.1"/>
</dbReference>
<evidence type="ECO:0000313" key="2">
    <source>
        <dbReference type="Proteomes" id="UP000653343"/>
    </source>
</evidence>
<organism evidence="1 2">
    <name type="scientific">Undibacterium squillarum</name>
    <dbReference type="NCBI Taxonomy" id="1131567"/>
    <lineage>
        <taxon>Bacteria</taxon>
        <taxon>Pseudomonadati</taxon>
        <taxon>Pseudomonadota</taxon>
        <taxon>Betaproteobacteria</taxon>
        <taxon>Burkholderiales</taxon>
        <taxon>Oxalobacteraceae</taxon>
        <taxon>Undibacterium</taxon>
    </lineage>
</organism>
<comment type="caution">
    <text evidence="1">The sequence shown here is derived from an EMBL/GenBank/DDBJ whole genome shotgun (WGS) entry which is preliminary data.</text>
</comment>
<keyword evidence="2" id="KW-1185">Reference proteome</keyword>
<gene>
    <name evidence="1" type="ORF">GCM10010946_01920</name>
</gene>
<proteinExistence type="predicted"/>
<accession>A0ABQ2XQ37</accession>
<protein>
    <recommendedName>
        <fullName evidence="3">Immunity protein 53 of polymorphic toxin system</fullName>
    </recommendedName>
</protein>
<sequence>MKFNALLNERIRNLFLIMWPPFGEDHDAATSIAIGICFYGRLEMYVISTDKADNWSPKVTIEEEPKFPYSHLEFHVRLGKMEEL</sequence>
<name>A0ABQ2XQ37_9BURK</name>
<evidence type="ECO:0000313" key="1">
    <source>
        <dbReference type="EMBL" id="GGX28752.1"/>
    </source>
</evidence>
<dbReference type="Proteomes" id="UP000653343">
    <property type="component" value="Unassembled WGS sequence"/>
</dbReference>
<reference evidence="2" key="1">
    <citation type="journal article" date="2019" name="Int. J. Syst. Evol. Microbiol.">
        <title>The Global Catalogue of Microorganisms (GCM) 10K type strain sequencing project: providing services to taxonomists for standard genome sequencing and annotation.</title>
        <authorList>
            <consortium name="The Broad Institute Genomics Platform"/>
            <consortium name="The Broad Institute Genome Sequencing Center for Infectious Disease"/>
            <person name="Wu L."/>
            <person name="Ma J."/>
        </authorList>
    </citation>
    <scope>NUCLEOTIDE SEQUENCE [LARGE SCALE GENOMIC DNA]</scope>
    <source>
        <strain evidence="2">KCTC 23917</strain>
    </source>
</reference>
<evidence type="ECO:0008006" key="3">
    <source>
        <dbReference type="Google" id="ProtNLM"/>
    </source>
</evidence>